<keyword evidence="6" id="KW-0592">Phosphate transport</keyword>
<evidence type="ECO:0000256" key="6">
    <source>
        <dbReference type="ARBA" id="ARBA00022592"/>
    </source>
</evidence>
<dbReference type="Pfam" id="PF12849">
    <property type="entry name" value="PBP_like_2"/>
    <property type="match status" value="1"/>
</dbReference>
<evidence type="ECO:0000313" key="10">
    <source>
        <dbReference type="Proteomes" id="UP000000422"/>
    </source>
</evidence>
<reference evidence="9 10" key="1">
    <citation type="journal article" date="2003" name="Proc. Natl. Acad. Sci. U.S.A.">
        <title>Complete genome sequence and analysis of Wolinella succinogenes.</title>
        <authorList>
            <person name="Baar C."/>
            <person name="Eppinger M."/>
            <person name="Raddatz G."/>
            <person name="Simon JM."/>
            <person name="Lanz C."/>
            <person name="Klimmek O."/>
            <person name="Nandakumar R."/>
            <person name="Gross R."/>
            <person name="Rosinus A."/>
            <person name="Keller H."/>
            <person name="Jagtap P."/>
            <person name="Linke B."/>
            <person name="Meyer F."/>
            <person name="Lederer H."/>
            <person name="Schuster S.C."/>
        </authorList>
    </citation>
    <scope>NUCLEOTIDE SEQUENCE [LARGE SCALE GENOMIC DNA]</scope>
    <source>
        <strain evidence="10">ATCC 29543 / DSM 1740 / CCUG 13145 / JCM 31913 / LMG 7466 / NCTC 11488 / FDC 602W</strain>
    </source>
</reference>
<evidence type="ECO:0000256" key="3">
    <source>
        <dbReference type="ARBA" id="ARBA00011529"/>
    </source>
</evidence>
<dbReference type="Proteomes" id="UP000000422">
    <property type="component" value="Chromosome"/>
</dbReference>
<dbReference type="PANTHER" id="PTHR42996:SF1">
    <property type="entry name" value="PHOSPHATE-BINDING PROTEIN PSTS"/>
    <property type="match status" value="1"/>
</dbReference>
<evidence type="ECO:0000256" key="1">
    <source>
        <dbReference type="ARBA" id="ARBA00002841"/>
    </source>
</evidence>
<dbReference type="InterPro" id="IPR005673">
    <property type="entry name" value="ABC_phos-bd_PstS"/>
</dbReference>
<gene>
    <name evidence="9" type="primary">pstS</name>
    <name evidence="9" type="ordered locus">WS0944</name>
</gene>
<dbReference type="HOGENOM" id="CLU_034528_1_0_7"/>
<comment type="subunit">
    <text evidence="3">The complex is composed of two ATP-binding proteins (PstB), two transmembrane proteins (PstC and PstA) and a solute-binding protein (PstS).</text>
</comment>
<dbReference type="InterPro" id="IPR024370">
    <property type="entry name" value="PBP_domain"/>
</dbReference>
<organism evidence="10">
    <name type="scientific">Wolinella succinogenes (strain ATCC 29543 / DSM 1740 / CCUG 13145 / JCM 31913 / LMG 7466 / NCTC 11488 / FDC 602W)</name>
    <name type="common">Vibrio succinogenes</name>
    <dbReference type="NCBI Taxonomy" id="273121"/>
    <lineage>
        <taxon>Bacteria</taxon>
        <taxon>Pseudomonadati</taxon>
        <taxon>Campylobacterota</taxon>
        <taxon>Epsilonproteobacteria</taxon>
        <taxon>Campylobacterales</taxon>
        <taxon>Helicobacteraceae</taxon>
        <taxon>Wolinella</taxon>
    </lineage>
</organism>
<keyword evidence="7" id="KW-0732">Signal</keyword>
<feature type="domain" description="PBP" evidence="8">
    <location>
        <begin position="21"/>
        <end position="273"/>
    </location>
</feature>
<dbReference type="eggNOG" id="COG0226">
    <property type="taxonomic scope" value="Bacteria"/>
</dbReference>
<dbReference type="NCBIfam" id="TIGR00975">
    <property type="entry name" value="3a0107s03"/>
    <property type="match status" value="1"/>
</dbReference>
<evidence type="ECO:0000256" key="7">
    <source>
        <dbReference type="SAM" id="SignalP"/>
    </source>
</evidence>
<dbReference type="InterPro" id="IPR050962">
    <property type="entry name" value="Phosphate-bind_PstS"/>
</dbReference>
<evidence type="ECO:0000256" key="5">
    <source>
        <dbReference type="ARBA" id="ARBA00022448"/>
    </source>
</evidence>
<evidence type="ECO:0000256" key="2">
    <source>
        <dbReference type="ARBA" id="ARBA00008725"/>
    </source>
</evidence>
<dbReference type="PIRSF" id="PIRSF002756">
    <property type="entry name" value="PstS"/>
    <property type="match status" value="1"/>
</dbReference>
<dbReference type="GO" id="GO:0043190">
    <property type="term" value="C:ATP-binding cassette (ABC) transporter complex"/>
    <property type="evidence" value="ECO:0007669"/>
    <property type="project" value="InterPro"/>
</dbReference>
<dbReference type="Gene3D" id="3.40.190.10">
    <property type="entry name" value="Periplasmic binding protein-like II"/>
    <property type="match status" value="3"/>
</dbReference>
<comment type="function">
    <text evidence="1">Part of the ABC transporter complex PstSACB involved in phosphate import.</text>
</comment>
<keyword evidence="10" id="KW-1185">Reference proteome</keyword>
<proteinExistence type="inferred from homology"/>
<dbReference type="KEGG" id="wsu:WS0944"/>
<dbReference type="GO" id="GO:0042301">
    <property type="term" value="F:phosphate ion binding"/>
    <property type="evidence" value="ECO:0007669"/>
    <property type="project" value="InterPro"/>
</dbReference>
<protein>
    <recommendedName>
        <fullName evidence="4">Phosphate-binding protein PstS</fullName>
    </recommendedName>
</protein>
<keyword evidence="5" id="KW-0813">Transport</keyword>
<sequence>MILMRPFPFLLALALTFLQAGETLLGSGATFPANAYAEWIKEYEKSTQNRVSYLSIGSGGGIKQIKSGVVDFGASEEPLKESELAVGFHQFPSLRGSIALVYNLPSLKDGDLRLTPELISDIYLGLITHWQDPKIRALNPNIPLPNLPITPLHRNDGSGTTLAFTSYMDHQSKTWSESIGKGKALAWPKGMGAKGNAGMSQLVSQKEGSLGYVELSYKLQEKLSAALLPLSSDLKEWLSPVDVEKGYPLITTSYIIFPLKSKKAREVVHFFDYSFKQGDATLRRLGFIPLNKEEKGLIQKRWQELGLL</sequence>
<comment type="similarity">
    <text evidence="2">Belongs to the PstS family.</text>
</comment>
<dbReference type="GO" id="GO:0035435">
    <property type="term" value="P:phosphate ion transmembrane transport"/>
    <property type="evidence" value="ECO:0007669"/>
    <property type="project" value="InterPro"/>
</dbReference>
<feature type="signal peptide" evidence="7">
    <location>
        <begin position="1"/>
        <end position="20"/>
    </location>
</feature>
<dbReference type="SUPFAM" id="SSF53850">
    <property type="entry name" value="Periplasmic binding protein-like II"/>
    <property type="match status" value="1"/>
</dbReference>
<evidence type="ECO:0000313" key="9">
    <source>
        <dbReference type="EMBL" id="CAE10048.1"/>
    </source>
</evidence>
<evidence type="ECO:0000259" key="8">
    <source>
        <dbReference type="Pfam" id="PF12849"/>
    </source>
</evidence>
<dbReference type="AlphaFoldDB" id="Q7M9G4"/>
<feature type="chain" id="PRO_5004289706" description="Phosphate-binding protein PstS" evidence="7">
    <location>
        <begin position="21"/>
        <end position="308"/>
    </location>
</feature>
<accession>Q7M9G4</accession>
<dbReference type="PANTHER" id="PTHR42996">
    <property type="entry name" value="PHOSPHATE-BINDING PROTEIN PSTS"/>
    <property type="match status" value="1"/>
</dbReference>
<evidence type="ECO:0000256" key="4">
    <source>
        <dbReference type="ARBA" id="ARBA00021889"/>
    </source>
</evidence>
<name>Q7M9G4_WOLSU</name>
<dbReference type="CDD" id="cd13565">
    <property type="entry name" value="PBP2_PstS"/>
    <property type="match status" value="1"/>
</dbReference>
<dbReference type="EMBL" id="BX571659">
    <property type="protein sequence ID" value="CAE10048.1"/>
    <property type="molecule type" value="Genomic_DNA"/>
</dbReference>
<dbReference type="STRING" id="273121.WS0944"/>